<dbReference type="Proteomes" id="UP001189429">
    <property type="component" value="Unassembled WGS sequence"/>
</dbReference>
<organism evidence="2 3">
    <name type="scientific">Prorocentrum cordatum</name>
    <dbReference type="NCBI Taxonomy" id="2364126"/>
    <lineage>
        <taxon>Eukaryota</taxon>
        <taxon>Sar</taxon>
        <taxon>Alveolata</taxon>
        <taxon>Dinophyceae</taxon>
        <taxon>Prorocentrales</taxon>
        <taxon>Prorocentraceae</taxon>
        <taxon>Prorocentrum</taxon>
    </lineage>
</organism>
<evidence type="ECO:0000313" key="3">
    <source>
        <dbReference type="Proteomes" id="UP001189429"/>
    </source>
</evidence>
<feature type="region of interest" description="Disordered" evidence="1">
    <location>
        <begin position="65"/>
        <end position="93"/>
    </location>
</feature>
<proteinExistence type="predicted"/>
<name>A0ABN9R0T0_9DINO</name>
<feature type="non-terminal residue" evidence="2">
    <location>
        <position position="1"/>
    </location>
</feature>
<dbReference type="EMBL" id="CAUYUJ010004812">
    <property type="protein sequence ID" value="CAK0811059.1"/>
    <property type="molecule type" value="Genomic_DNA"/>
</dbReference>
<keyword evidence="3" id="KW-1185">Reference proteome</keyword>
<reference evidence="2" key="1">
    <citation type="submission" date="2023-10" db="EMBL/GenBank/DDBJ databases">
        <authorList>
            <person name="Chen Y."/>
            <person name="Shah S."/>
            <person name="Dougan E. K."/>
            <person name="Thang M."/>
            <person name="Chan C."/>
        </authorList>
    </citation>
    <scope>NUCLEOTIDE SEQUENCE [LARGE SCALE GENOMIC DNA]</scope>
</reference>
<feature type="non-terminal residue" evidence="2">
    <location>
        <position position="130"/>
    </location>
</feature>
<protein>
    <submittedName>
        <fullName evidence="2">Uncharacterized protein</fullName>
    </submittedName>
</protein>
<gene>
    <name evidence="2" type="ORF">PCOR1329_LOCUS15808</name>
</gene>
<accession>A0ABN9R0T0</accession>
<sequence>ARRAPPTSGSCCRSACTCWTLARGARCALRGRRAAAGVLVHALAHGRARRRGLLAVDASAEGAARGCEAGGGAGAPREHPEAARRPRRRAVRGRLCDRGDAAAGARGLCGGHREARARGVHSHLQLLAGR</sequence>
<comment type="caution">
    <text evidence="2">The sequence shown here is derived from an EMBL/GenBank/DDBJ whole genome shotgun (WGS) entry which is preliminary data.</text>
</comment>
<evidence type="ECO:0000313" key="2">
    <source>
        <dbReference type="EMBL" id="CAK0811059.1"/>
    </source>
</evidence>
<evidence type="ECO:0000256" key="1">
    <source>
        <dbReference type="SAM" id="MobiDB-lite"/>
    </source>
</evidence>